<name>A0A2N8KZG2_9BURK</name>
<gene>
    <name evidence="4" type="ORF">C1O66_15825</name>
</gene>
<evidence type="ECO:0000256" key="1">
    <source>
        <dbReference type="ARBA" id="ARBA00022691"/>
    </source>
</evidence>
<organism evidence="4 5">
    <name type="scientific">Kinneretia aquatilis</name>
    <dbReference type="NCBI Taxonomy" id="2070761"/>
    <lineage>
        <taxon>Bacteria</taxon>
        <taxon>Pseudomonadati</taxon>
        <taxon>Pseudomonadota</taxon>
        <taxon>Betaproteobacteria</taxon>
        <taxon>Burkholderiales</taxon>
        <taxon>Sphaerotilaceae</taxon>
        <taxon>Roseateles</taxon>
    </lineage>
</organism>
<comment type="caution">
    <text evidence="4">The sequence shown here is derived from an EMBL/GenBank/DDBJ whole genome shotgun (WGS) entry which is preliminary data.</text>
</comment>
<keyword evidence="4" id="KW-0808">Transferase</keyword>
<evidence type="ECO:0000313" key="4">
    <source>
        <dbReference type="EMBL" id="PND38849.1"/>
    </source>
</evidence>
<keyword evidence="5" id="KW-1185">Reference proteome</keyword>
<feature type="domain" description="TsaA-like" evidence="3">
    <location>
        <begin position="5"/>
        <end position="137"/>
    </location>
</feature>
<dbReference type="CDD" id="cd09281">
    <property type="entry name" value="UPF0066"/>
    <property type="match status" value="1"/>
</dbReference>
<dbReference type="InterPro" id="IPR040372">
    <property type="entry name" value="YaeB-like"/>
</dbReference>
<evidence type="ECO:0000313" key="5">
    <source>
        <dbReference type="Proteomes" id="UP000235916"/>
    </source>
</evidence>
<dbReference type="InterPro" id="IPR036414">
    <property type="entry name" value="YaeB_N_sf"/>
</dbReference>
<dbReference type="Gene3D" id="2.40.30.70">
    <property type="entry name" value="YaeB-like"/>
    <property type="match status" value="1"/>
</dbReference>
<keyword evidence="4" id="KW-0489">Methyltransferase</keyword>
<dbReference type="PROSITE" id="PS51668">
    <property type="entry name" value="TSAA_2"/>
    <property type="match status" value="1"/>
</dbReference>
<dbReference type="EMBL" id="POSP01000003">
    <property type="protein sequence ID" value="PND38849.1"/>
    <property type="molecule type" value="Genomic_DNA"/>
</dbReference>
<evidence type="ECO:0000256" key="2">
    <source>
        <dbReference type="ARBA" id="ARBA00033753"/>
    </source>
</evidence>
<dbReference type="RefSeq" id="WP_102768766.1">
    <property type="nucleotide sequence ID" value="NZ_POSP01000003.1"/>
</dbReference>
<reference evidence="4 5" key="1">
    <citation type="submission" date="2018-01" db="EMBL/GenBank/DDBJ databases">
        <title>Draft genome sequence of Paucibacter aquatile CR182 isolated from freshwater of the Nakdong River.</title>
        <authorList>
            <person name="Choi A."/>
            <person name="Chung E.J."/>
        </authorList>
    </citation>
    <scope>NUCLEOTIDE SEQUENCE [LARGE SCALE GENOMIC DNA]</scope>
    <source>
        <strain evidence="4 5">CR182</strain>
    </source>
</reference>
<accession>A0A2N8KZG2</accession>
<protein>
    <submittedName>
        <fullName evidence="4">tRNA (N6-threonylcarbamoyladenosine(37)-N6)-methyltransferase TrmO</fullName>
    </submittedName>
</protein>
<dbReference type="OrthoDB" id="9804309at2"/>
<dbReference type="InterPro" id="IPR023370">
    <property type="entry name" value="TrmO-like_N"/>
</dbReference>
<dbReference type="PANTHER" id="PTHR12818:SF0">
    <property type="entry name" value="TRNA (ADENINE(37)-N6)-METHYLTRANSFERASE"/>
    <property type="match status" value="1"/>
</dbReference>
<dbReference type="Proteomes" id="UP000235916">
    <property type="component" value="Unassembled WGS sequence"/>
</dbReference>
<proteinExistence type="inferred from homology"/>
<dbReference type="GO" id="GO:0032259">
    <property type="term" value="P:methylation"/>
    <property type="evidence" value="ECO:0007669"/>
    <property type="project" value="UniProtKB-KW"/>
</dbReference>
<comment type="similarity">
    <text evidence="2">Belongs to the tRNA methyltransferase O family.</text>
</comment>
<dbReference type="SUPFAM" id="SSF118196">
    <property type="entry name" value="YaeB-like"/>
    <property type="match status" value="1"/>
</dbReference>
<dbReference type="AlphaFoldDB" id="A0A2N8KZG2"/>
<sequence>MKTEIEAIATVHARRPASEDDFWGGEESCIRLAEGFDAEALQGLDAFSHVELLFLFHCVAPEKVVRGARHPRNNPAWPAVGIFAQRAKNRPNRIGSTICRLLRVDGTQLFVAELDAIDGTPVLDIKPVMAEFLPRGPLRQPPWSHELMRDYWSHKA</sequence>
<dbReference type="InterPro" id="IPR036413">
    <property type="entry name" value="YaeB-like_sf"/>
</dbReference>
<evidence type="ECO:0000259" key="3">
    <source>
        <dbReference type="PROSITE" id="PS51668"/>
    </source>
</evidence>
<dbReference type="PANTHER" id="PTHR12818">
    <property type="entry name" value="TRNA (ADENINE(37)-N6)-METHYLTRANSFERASE"/>
    <property type="match status" value="1"/>
</dbReference>
<dbReference type="GO" id="GO:0008168">
    <property type="term" value="F:methyltransferase activity"/>
    <property type="evidence" value="ECO:0007669"/>
    <property type="project" value="UniProtKB-KW"/>
</dbReference>
<keyword evidence="1" id="KW-0949">S-adenosyl-L-methionine</keyword>
<dbReference type="Pfam" id="PF01980">
    <property type="entry name" value="TrmO_N"/>
    <property type="match status" value="1"/>
</dbReference>